<dbReference type="PANTHER" id="PTHR24082">
    <property type="entry name" value="NUCLEAR HORMONE RECEPTOR"/>
    <property type="match status" value="1"/>
</dbReference>
<accession>A0A9Q0MAW1</accession>
<sequence length="304" mass="36791">MCKPAVNNGQSNRLGQPEPTDKKWNLVDNVLNIVAIREHLLELNPEQETKIEQPYEDNHLIETIRRNSNLNAYEQERINEICNNLTCIFEDETTIKHVYYARNIVEAFRQPEPFIRKVIKFCKSIDGYRLLNSNDQFIILKQYCPEIFMIHFSFIYDVEKDGFVFYEDGDHENSIGRFISYNLGRNWKNEELIQINRNFTIELKHEFENDKTIRDLLKAQMLFQSRDMLSRPEFIRYHYIRYAQLLIRYLEHKYQNMRRARKKYSQLMRLMYRTNEIANNNRILMSELDINLIPHIFAEIYNLN</sequence>
<reference evidence="10" key="1">
    <citation type="submission" date="2022-12" db="EMBL/GenBank/DDBJ databases">
        <title>Genome assemblies of Blomia tropicalis.</title>
        <authorList>
            <person name="Cui Y."/>
        </authorList>
    </citation>
    <scope>NUCLEOTIDE SEQUENCE</scope>
    <source>
        <tissue evidence="10">Adult mites</tissue>
    </source>
</reference>
<dbReference type="GO" id="GO:0045944">
    <property type="term" value="P:positive regulation of transcription by RNA polymerase II"/>
    <property type="evidence" value="ECO:0007669"/>
    <property type="project" value="TreeGrafter"/>
</dbReference>
<dbReference type="AlphaFoldDB" id="A0A9Q0MAW1"/>
<evidence type="ECO:0000313" key="10">
    <source>
        <dbReference type="EMBL" id="KAJ6223023.1"/>
    </source>
</evidence>
<evidence type="ECO:0000256" key="2">
    <source>
        <dbReference type="ARBA" id="ARBA00022771"/>
    </source>
</evidence>
<proteinExistence type="predicted"/>
<keyword evidence="2" id="KW-0863">Zinc-finger</keyword>
<keyword evidence="3" id="KW-0862">Zinc</keyword>
<evidence type="ECO:0000256" key="5">
    <source>
        <dbReference type="ARBA" id="ARBA00023125"/>
    </source>
</evidence>
<dbReference type="InterPro" id="IPR035500">
    <property type="entry name" value="NHR-like_dom_sf"/>
</dbReference>
<dbReference type="GO" id="GO:0030154">
    <property type="term" value="P:cell differentiation"/>
    <property type="evidence" value="ECO:0007669"/>
    <property type="project" value="TreeGrafter"/>
</dbReference>
<dbReference type="Proteomes" id="UP001142055">
    <property type="component" value="Chromosome 1"/>
</dbReference>
<dbReference type="EMBL" id="JAPWDV010000001">
    <property type="protein sequence ID" value="KAJ6223023.1"/>
    <property type="molecule type" value="Genomic_DNA"/>
</dbReference>
<evidence type="ECO:0000256" key="7">
    <source>
        <dbReference type="ARBA" id="ARBA00023170"/>
    </source>
</evidence>
<evidence type="ECO:0000256" key="6">
    <source>
        <dbReference type="ARBA" id="ARBA00023163"/>
    </source>
</evidence>
<dbReference type="GO" id="GO:0008270">
    <property type="term" value="F:zinc ion binding"/>
    <property type="evidence" value="ECO:0007669"/>
    <property type="project" value="UniProtKB-KW"/>
</dbReference>
<feature type="domain" description="NR LBD" evidence="9">
    <location>
        <begin position="73"/>
        <end position="304"/>
    </location>
</feature>
<keyword evidence="4" id="KW-0805">Transcription regulation</keyword>
<dbReference type="InterPro" id="IPR000536">
    <property type="entry name" value="Nucl_hrmn_rcpt_lig-bd"/>
</dbReference>
<evidence type="ECO:0000259" key="9">
    <source>
        <dbReference type="PROSITE" id="PS51843"/>
    </source>
</evidence>
<dbReference type="InterPro" id="IPR050234">
    <property type="entry name" value="Nuclear_hormone_rcpt_NR1"/>
</dbReference>
<evidence type="ECO:0000313" key="11">
    <source>
        <dbReference type="Proteomes" id="UP001142055"/>
    </source>
</evidence>
<keyword evidence="11" id="KW-1185">Reference proteome</keyword>
<name>A0A9Q0MAW1_BLOTA</name>
<dbReference type="GO" id="GO:0004879">
    <property type="term" value="F:nuclear receptor activity"/>
    <property type="evidence" value="ECO:0007669"/>
    <property type="project" value="TreeGrafter"/>
</dbReference>
<dbReference type="GO" id="GO:0000122">
    <property type="term" value="P:negative regulation of transcription by RNA polymerase II"/>
    <property type="evidence" value="ECO:0007669"/>
    <property type="project" value="TreeGrafter"/>
</dbReference>
<organism evidence="10 11">
    <name type="scientific">Blomia tropicalis</name>
    <name type="common">Mite</name>
    <dbReference type="NCBI Taxonomy" id="40697"/>
    <lineage>
        <taxon>Eukaryota</taxon>
        <taxon>Metazoa</taxon>
        <taxon>Ecdysozoa</taxon>
        <taxon>Arthropoda</taxon>
        <taxon>Chelicerata</taxon>
        <taxon>Arachnida</taxon>
        <taxon>Acari</taxon>
        <taxon>Acariformes</taxon>
        <taxon>Sarcoptiformes</taxon>
        <taxon>Astigmata</taxon>
        <taxon>Glycyphagoidea</taxon>
        <taxon>Echimyopodidae</taxon>
        <taxon>Blomia</taxon>
    </lineage>
</organism>
<evidence type="ECO:0000256" key="4">
    <source>
        <dbReference type="ARBA" id="ARBA00023015"/>
    </source>
</evidence>
<keyword evidence="7" id="KW-0675">Receptor</keyword>
<comment type="caution">
    <text evidence="10">The sequence shown here is derived from an EMBL/GenBank/DDBJ whole genome shotgun (WGS) entry which is preliminary data.</text>
</comment>
<evidence type="ECO:0000256" key="3">
    <source>
        <dbReference type="ARBA" id="ARBA00022833"/>
    </source>
</evidence>
<keyword evidence="5" id="KW-0238">DNA-binding</keyword>
<dbReference type="SMART" id="SM00430">
    <property type="entry name" value="HOLI"/>
    <property type="match status" value="1"/>
</dbReference>
<keyword evidence="1" id="KW-0479">Metal-binding</keyword>
<evidence type="ECO:0000256" key="8">
    <source>
        <dbReference type="SAM" id="MobiDB-lite"/>
    </source>
</evidence>
<protein>
    <recommendedName>
        <fullName evidence="9">NR LBD domain-containing protein</fullName>
    </recommendedName>
</protein>
<dbReference type="PANTHER" id="PTHR24082:SF283">
    <property type="entry name" value="NUCLEAR HORMONE RECEPTOR HR96"/>
    <property type="match status" value="1"/>
</dbReference>
<dbReference type="PROSITE" id="PS51843">
    <property type="entry name" value="NR_LBD"/>
    <property type="match status" value="1"/>
</dbReference>
<dbReference type="SUPFAM" id="SSF48508">
    <property type="entry name" value="Nuclear receptor ligand-binding domain"/>
    <property type="match status" value="1"/>
</dbReference>
<dbReference type="GO" id="GO:0000978">
    <property type="term" value="F:RNA polymerase II cis-regulatory region sequence-specific DNA binding"/>
    <property type="evidence" value="ECO:0007669"/>
    <property type="project" value="TreeGrafter"/>
</dbReference>
<feature type="region of interest" description="Disordered" evidence="8">
    <location>
        <begin position="1"/>
        <end position="21"/>
    </location>
</feature>
<keyword evidence="6" id="KW-0804">Transcription</keyword>
<dbReference type="Gene3D" id="1.10.565.10">
    <property type="entry name" value="Retinoid X Receptor"/>
    <property type="match status" value="1"/>
</dbReference>
<gene>
    <name evidence="10" type="ORF">RDWZM_001568</name>
</gene>
<evidence type="ECO:0000256" key="1">
    <source>
        <dbReference type="ARBA" id="ARBA00022723"/>
    </source>
</evidence>